<evidence type="ECO:0000313" key="2">
    <source>
        <dbReference type="Proteomes" id="UP001348369"/>
    </source>
</evidence>
<protein>
    <submittedName>
        <fullName evidence="1">Hydrogenase maturation nickel metallochaperone HypA</fullName>
    </submittedName>
</protein>
<evidence type="ECO:0000313" key="1">
    <source>
        <dbReference type="EMBL" id="WSC02551.1"/>
    </source>
</evidence>
<reference evidence="1" key="1">
    <citation type="submission" date="2022-10" db="EMBL/GenBank/DDBJ databases">
        <title>The complete genomes of actinobacterial strains from the NBC collection.</title>
        <authorList>
            <person name="Joergensen T.S."/>
            <person name="Alvarez Arevalo M."/>
            <person name="Sterndorff E.B."/>
            <person name="Faurdal D."/>
            <person name="Vuksanovic O."/>
            <person name="Mourched A.-S."/>
            <person name="Charusanti P."/>
            <person name="Shaw S."/>
            <person name="Blin K."/>
            <person name="Weber T."/>
        </authorList>
    </citation>
    <scope>NUCLEOTIDE SEQUENCE</scope>
    <source>
        <strain evidence="1">NBC 01771</strain>
    </source>
</reference>
<proteinExistence type="predicted"/>
<dbReference type="EMBL" id="CP109109">
    <property type="protein sequence ID" value="WSC02551.1"/>
    <property type="molecule type" value="Genomic_DNA"/>
</dbReference>
<keyword evidence="2" id="KW-1185">Reference proteome</keyword>
<sequence>MHELSIATAVVAQVEEAVRTNGGGHVTSLRLRIGELAGVVPEALRFSFGLASEGTVLAGARLEVETVPGRARCGGCGRESDTGVPPILWCADCARPLGELLSGRELEIAEVVLTDPSDAPSPVSGDDRDTPEEATHVPSG</sequence>
<dbReference type="Proteomes" id="UP001348369">
    <property type="component" value="Chromosome"/>
</dbReference>
<gene>
    <name evidence="1" type="ORF">OG835_39885</name>
</gene>
<accession>A0ACD4ZW74</accession>
<organism evidence="1 2">
    <name type="scientific">Streptomyces scopuliridis</name>
    <dbReference type="NCBI Taxonomy" id="452529"/>
    <lineage>
        <taxon>Bacteria</taxon>
        <taxon>Bacillati</taxon>
        <taxon>Actinomycetota</taxon>
        <taxon>Actinomycetes</taxon>
        <taxon>Kitasatosporales</taxon>
        <taxon>Streptomycetaceae</taxon>
        <taxon>Streptomyces</taxon>
    </lineage>
</organism>
<name>A0ACD4ZW74_9ACTN</name>